<proteinExistence type="predicted"/>
<keyword evidence="4 5" id="KW-0472">Membrane</keyword>
<evidence type="ECO:0000313" key="6">
    <source>
        <dbReference type="EMBL" id="KAB1437297.1"/>
    </source>
</evidence>
<evidence type="ECO:0000256" key="4">
    <source>
        <dbReference type="ARBA" id="ARBA00023136"/>
    </source>
</evidence>
<gene>
    <name evidence="6" type="ORF">F8A88_15335</name>
</gene>
<evidence type="ECO:0000256" key="3">
    <source>
        <dbReference type="ARBA" id="ARBA00022989"/>
    </source>
</evidence>
<dbReference type="Pfam" id="PF05101">
    <property type="entry name" value="VirB3"/>
    <property type="match status" value="1"/>
</dbReference>
<dbReference type="AlphaFoldDB" id="A0A6N6MZ37"/>
<organism evidence="6 7">
    <name type="scientific">Pseudodesulfovibrio senegalensis</name>
    <dbReference type="NCBI Taxonomy" id="1721087"/>
    <lineage>
        <taxon>Bacteria</taxon>
        <taxon>Pseudomonadati</taxon>
        <taxon>Thermodesulfobacteriota</taxon>
        <taxon>Desulfovibrionia</taxon>
        <taxon>Desulfovibrionales</taxon>
        <taxon>Desulfovibrionaceae</taxon>
    </lineage>
</organism>
<protein>
    <recommendedName>
        <fullName evidence="8">Type IV secretion system protein VirB3</fullName>
    </recommendedName>
</protein>
<dbReference type="EMBL" id="WAIE01000011">
    <property type="protein sequence ID" value="KAB1437297.1"/>
    <property type="molecule type" value="Genomic_DNA"/>
</dbReference>
<evidence type="ECO:0000256" key="2">
    <source>
        <dbReference type="ARBA" id="ARBA00022692"/>
    </source>
</evidence>
<keyword evidence="7" id="KW-1185">Reference proteome</keyword>
<keyword evidence="3 5" id="KW-1133">Transmembrane helix</keyword>
<evidence type="ECO:0000313" key="7">
    <source>
        <dbReference type="Proteomes" id="UP000438699"/>
    </source>
</evidence>
<dbReference type="Proteomes" id="UP000438699">
    <property type="component" value="Unassembled WGS sequence"/>
</dbReference>
<name>A0A6N6MZ37_9BACT</name>
<evidence type="ECO:0000256" key="5">
    <source>
        <dbReference type="SAM" id="Phobius"/>
    </source>
</evidence>
<reference evidence="6 7" key="1">
    <citation type="journal article" date="2017" name="Int. J. Syst. Evol. Microbiol.">
        <title>Desulfovibrio senegalensis sp. nov., a mesophilic sulfate reducer isolated from marine sediment.</title>
        <authorList>
            <person name="Thioye A."/>
            <person name="Gam Z.B.A."/>
            <person name="Mbengue M."/>
            <person name="Cayol J.L."/>
            <person name="Joseph-Bartoli M."/>
            <person name="Toure-Kane C."/>
            <person name="Labat M."/>
        </authorList>
    </citation>
    <scope>NUCLEOTIDE SEQUENCE [LARGE SCALE GENOMIC DNA]</scope>
    <source>
        <strain evidence="6 7">DSM 101509</strain>
    </source>
</reference>
<evidence type="ECO:0008006" key="8">
    <source>
        <dbReference type="Google" id="ProtNLM"/>
    </source>
</evidence>
<keyword evidence="2 5" id="KW-0812">Transmembrane</keyword>
<comment type="subcellular location">
    <subcellularLocation>
        <location evidence="1">Membrane</location>
    </subcellularLocation>
</comment>
<comment type="caution">
    <text evidence="6">The sequence shown here is derived from an EMBL/GenBank/DDBJ whole genome shotgun (WGS) entry which is preliminary data.</text>
</comment>
<dbReference type="InterPro" id="IPR007792">
    <property type="entry name" value="T4SS_VirB3/TrbD/AvhB"/>
</dbReference>
<accession>A0A6N6MZ37</accession>
<evidence type="ECO:0000256" key="1">
    <source>
        <dbReference type="ARBA" id="ARBA00004370"/>
    </source>
</evidence>
<dbReference type="GO" id="GO:0016020">
    <property type="term" value="C:membrane"/>
    <property type="evidence" value="ECO:0007669"/>
    <property type="project" value="UniProtKB-SubCell"/>
</dbReference>
<dbReference type="RefSeq" id="WP_151152064.1">
    <property type="nucleotide sequence ID" value="NZ_WAIE01000011.1"/>
</dbReference>
<feature type="transmembrane region" description="Helical" evidence="5">
    <location>
        <begin position="24"/>
        <end position="44"/>
    </location>
</feature>
<sequence length="94" mass="11255">MISKDSIIYSVLWKPRMSFRLPQSYVLISMVISAPFLMILPLLYKWIPLLTFFLIGKIKTAQDPYFFDIWLNKRLNQPQTNQHKKIWDGNAYYP</sequence>